<evidence type="ECO:0000313" key="6">
    <source>
        <dbReference type="EMBL" id="MDZ5761771.1"/>
    </source>
</evidence>
<feature type="binding site" evidence="5">
    <location>
        <position position="103"/>
    </location>
    <ligand>
        <name>Mg(2+)</name>
        <dbReference type="ChEBI" id="CHEBI:18420"/>
        <label>1</label>
    </ligand>
</feature>
<feature type="binding site" evidence="5">
    <location>
        <position position="66"/>
    </location>
    <ligand>
        <name>Mg(2+)</name>
        <dbReference type="ChEBI" id="CHEBI:18420"/>
        <label>1</label>
    </ligand>
</feature>
<feature type="binding site" evidence="5">
    <location>
        <position position="56"/>
    </location>
    <ligand>
        <name>substrate</name>
    </ligand>
</feature>
<feature type="binding site" evidence="5">
    <location>
        <position position="44"/>
    </location>
    <ligand>
        <name>substrate</name>
    </ligand>
</feature>
<proteinExistence type="inferred from homology"/>
<dbReference type="InterPro" id="IPR008162">
    <property type="entry name" value="Pyrophosphatase"/>
</dbReference>
<organism evidence="6 7">
    <name type="scientific">Candidatus Cyrtobacter comes</name>
    <dbReference type="NCBI Taxonomy" id="675776"/>
    <lineage>
        <taxon>Bacteria</taxon>
        <taxon>Pseudomonadati</taxon>
        <taxon>Pseudomonadota</taxon>
        <taxon>Alphaproteobacteria</taxon>
        <taxon>Rickettsiales</taxon>
        <taxon>Candidatus Midichloriaceae</taxon>
        <taxon>Candidatus Cyrtobacter</taxon>
    </lineage>
</organism>
<keyword evidence="5" id="KW-0963">Cytoplasm</keyword>
<name>A0ABU5L6M4_9RICK</name>
<reference evidence="6 7" key="1">
    <citation type="submission" date="2023-02" db="EMBL/GenBank/DDBJ databases">
        <title>Host association and intracellularity evolved multiple times independently in the Rickettsiales.</title>
        <authorList>
            <person name="Castelli M."/>
            <person name="Nardi T."/>
            <person name="Gammuto L."/>
            <person name="Bellinzona G."/>
            <person name="Sabaneyeva E."/>
            <person name="Potekhin A."/>
            <person name="Serra V."/>
            <person name="Petroni G."/>
            <person name="Sassera D."/>
        </authorList>
    </citation>
    <scope>NUCLEOTIDE SEQUENCE [LARGE SCALE GENOMIC DNA]</scope>
    <source>
        <strain evidence="6 7">BOD18</strain>
    </source>
</reference>
<dbReference type="RefSeq" id="WP_322497281.1">
    <property type="nucleotide sequence ID" value="NZ_JARGYT010000004.1"/>
</dbReference>
<dbReference type="PANTHER" id="PTHR10286">
    <property type="entry name" value="INORGANIC PYROPHOSPHATASE"/>
    <property type="match status" value="1"/>
</dbReference>
<keyword evidence="3 5" id="KW-0378">Hydrolase</keyword>
<feature type="binding site" evidence="5">
    <location>
        <position position="71"/>
    </location>
    <ligand>
        <name>Mg(2+)</name>
        <dbReference type="ChEBI" id="CHEBI:18420"/>
        <label>1</label>
    </ligand>
</feature>
<feature type="binding site" evidence="5">
    <location>
        <position position="140"/>
    </location>
    <ligand>
        <name>substrate</name>
    </ligand>
</feature>
<dbReference type="HAMAP" id="MF_00209">
    <property type="entry name" value="Inorganic_PPase"/>
    <property type="match status" value="1"/>
</dbReference>
<evidence type="ECO:0000256" key="1">
    <source>
        <dbReference type="ARBA" id="ARBA00001946"/>
    </source>
</evidence>
<accession>A0ABU5L6M4</accession>
<dbReference type="Pfam" id="PF00719">
    <property type="entry name" value="Pyrophosphatase"/>
    <property type="match status" value="1"/>
</dbReference>
<evidence type="ECO:0000313" key="7">
    <source>
        <dbReference type="Proteomes" id="UP001293791"/>
    </source>
</evidence>
<dbReference type="EMBL" id="JARGYT010000004">
    <property type="protein sequence ID" value="MDZ5761771.1"/>
    <property type="molecule type" value="Genomic_DNA"/>
</dbReference>
<dbReference type="PROSITE" id="PS00387">
    <property type="entry name" value="PPASE"/>
    <property type="match status" value="1"/>
</dbReference>
<sequence length="171" mass="19235">MYYDKIPVGKSLPDEVFAIIEISSDSSPIKYEFNKEYGCLVVDRFIATGMRYPCNYGFIPHTFGGDGDPLDILVVSSYGILPGSIVPSRPIGALVTEDEGGMDEKVIAIPVKDFEMLDVRSVTDLSSSLIKKIEHFFSNYKNMEPGKWVKVSKWIDKEETLQLIKLCLQKK</sequence>
<dbReference type="Gene3D" id="3.90.80.10">
    <property type="entry name" value="Inorganic pyrophosphatase"/>
    <property type="match status" value="1"/>
</dbReference>
<evidence type="ECO:0000256" key="4">
    <source>
        <dbReference type="ARBA" id="ARBA00022842"/>
    </source>
</evidence>
<keyword evidence="4 5" id="KW-0460">Magnesium</keyword>
<comment type="caution">
    <text evidence="6">The sequence shown here is derived from an EMBL/GenBank/DDBJ whole genome shotgun (WGS) entry which is preliminary data.</text>
</comment>
<comment type="function">
    <text evidence="5">Catalyzes the hydrolysis of inorganic pyrophosphate (PPi) forming two phosphate ions.</text>
</comment>
<comment type="subcellular location">
    <subcellularLocation>
        <location evidence="5">Cytoplasm</location>
    </subcellularLocation>
</comment>
<gene>
    <name evidence="5" type="primary">ppa</name>
    <name evidence="6" type="ORF">Cyrtocomes_00129</name>
</gene>
<comment type="similarity">
    <text evidence="5">Belongs to the PPase family.</text>
</comment>
<comment type="subunit">
    <text evidence="5">Homohexamer.</text>
</comment>
<comment type="catalytic activity">
    <reaction evidence="5">
        <text>diphosphate + H2O = 2 phosphate + H(+)</text>
        <dbReference type="Rhea" id="RHEA:24576"/>
        <dbReference type="ChEBI" id="CHEBI:15377"/>
        <dbReference type="ChEBI" id="CHEBI:15378"/>
        <dbReference type="ChEBI" id="CHEBI:33019"/>
        <dbReference type="ChEBI" id="CHEBI:43474"/>
        <dbReference type="EC" id="3.6.1.1"/>
    </reaction>
</comment>
<protein>
    <recommendedName>
        <fullName evidence="5">Inorganic pyrophosphatase</fullName>
        <ecNumber evidence="5">3.6.1.1</ecNumber>
    </recommendedName>
    <alternativeName>
        <fullName evidence="5">Pyrophosphate phospho-hydrolase</fullName>
        <shortName evidence="5">PPase</shortName>
    </alternativeName>
</protein>
<dbReference type="NCBIfam" id="NF002317">
    <property type="entry name" value="PRK01250.1"/>
    <property type="match status" value="1"/>
</dbReference>
<keyword evidence="2 5" id="KW-0479">Metal-binding</keyword>
<dbReference type="SUPFAM" id="SSF50324">
    <property type="entry name" value="Inorganic pyrophosphatase"/>
    <property type="match status" value="1"/>
</dbReference>
<dbReference type="Proteomes" id="UP001293791">
    <property type="component" value="Unassembled WGS sequence"/>
</dbReference>
<dbReference type="InterPro" id="IPR036649">
    <property type="entry name" value="Pyrophosphatase_sf"/>
</dbReference>
<dbReference type="CDD" id="cd00412">
    <property type="entry name" value="pyrophosphatase"/>
    <property type="match status" value="1"/>
</dbReference>
<evidence type="ECO:0000256" key="3">
    <source>
        <dbReference type="ARBA" id="ARBA00022801"/>
    </source>
</evidence>
<evidence type="ECO:0000256" key="2">
    <source>
        <dbReference type="ARBA" id="ARBA00022723"/>
    </source>
</evidence>
<keyword evidence="7" id="KW-1185">Reference proteome</keyword>
<feature type="binding site" evidence="5">
    <location>
        <position position="71"/>
    </location>
    <ligand>
        <name>Mg(2+)</name>
        <dbReference type="ChEBI" id="CHEBI:18420"/>
        <label>2</label>
    </ligand>
</feature>
<feature type="binding site" evidence="5">
    <location>
        <position position="30"/>
    </location>
    <ligand>
        <name>substrate</name>
    </ligand>
</feature>
<evidence type="ECO:0000256" key="5">
    <source>
        <dbReference type="HAMAP-Rule" id="MF_00209"/>
    </source>
</evidence>
<comment type="cofactor">
    <cofactor evidence="1 5">
        <name>Mg(2+)</name>
        <dbReference type="ChEBI" id="CHEBI:18420"/>
    </cofactor>
</comment>
<dbReference type="EC" id="3.6.1.1" evidence="5"/>